<dbReference type="Proteomes" id="UP000783686">
    <property type="component" value="Unassembled WGS sequence"/>
</dbReference>
<proteinExistence type="predicted"/>
<accession>A0A811LL68</accession>
<dbReference type="InterPro" id="IPR016024">
    <property type="entry name" value="ARM-type_fold"/>
</dbReference>
<dbReference type="OrthoDB" id="205662at2759"/>
<gene>
    <name evidence="6" type="ORF">BOKJ2_LOCUS13290</name>
</gene>
<dbReference type="EMBL" id="CAJFDH010000006">
    <property type="protein sequence ID" value="CAD5229231.1"/>
    <property type="molecule type" value="Genomic_DNA"/>
</dbReference>
<evidence type="ECO:0000313" key="7">
    <source>
        <dbReference type="Proteomes" id="UP000614601"/>
    </source>
</evidence>
<comment type="subcellular location">
    <subcellularLocation>
        <location evidence="1">Cytoplasm</location>
        <location evidence="1">Cytoskeleton</location>
    </subcellularLocation>
</comment>
<feature type="domain" description="TOG" evidence="5">
    <location>
        <begin position="2"/>
        <end position="243"/>
    </location>
</feature>
<dbReference type="PANTHER" id="PTHR12609">
    <property type="entry name" value="MICROTUBULE ASSOCIATED PROTEIN XMAP215"/>
    <property type="match status" value="1"/>
</dbReference>
<evidence type="ECO:0000256" key="3">
    <source>
        <dbReference type="ARBA" id="ARBA00023212"/>
    </source>
</evidence>
<feature type="compositionally biased region" description="Basic and acidic residues" evidence="4">
    <location>
        <begin position="576"/>
        <end position="585"/>
    </location>
</feature>
<dbReference type="GO" id="GO:0046785">
    <property type="term" value="P:microtubule polymerization"/>
    <property type="evidence" value="ECO:0007669"/>
    <property type="project" value="InterPro"/>
</dbReference>
<feature type="compositionally biased region" description="Basic and acidic residues" evidence="4">
    <location>
        <begin position="557"/>
        <end position="569"/>
    </location>
</feature>
<dbReference type="AlphaFoldDB" id="A0A811LL68"/>
<evidence type="ECO:0000256" key="4">
    <source>
        <dbReference type="SAM" id="MobiDB-lite"/>
    </source>
</evidence>
<keyword evidence="2" id="KW-0963">Cytoplasm</keyword>
<keyword evidence="7" id="KW-1185">Reference proteome</keyword>
<dbReference type="Proteomes" id="UP000614601">
    <property type="component" value="Unassembled WGS sequence"/>
</dbReference>
<keyword evidence="3" id="KW-0206">Cytoskeleton</keyword>
<dbReference type="InterPro" id="IPR045110">
    <property type="entry name" value="XMAP215"/>
</dbReference>
<dbReference type="FunFam" id="1.25.10.10:FF:000019">
    <property type="entry name" value="Cytoskeleton-associated protein 5"/>
    <property type="match status" value="2"/>
</dbReference>
<name>A0A811LL68_9BILA</name>
<dbReference type="Pfam" id="PF21041">
    <property type="entry name" value="XMAP215_CLASP_TOG"/>
    <property type="match status" value="1"/>
</dbReference>
<comment type="caution">
    <text evidence="6">The sequence shown here is derived from an EMBL/GenBank/DDBJ whole genome shotgun (WGS) entry which is preliminary data.</text>
</comment>
<dbReference type="InterPro" id="IPR011989">
    <property type="entry name" value="ARM-like"/>
</dbReference>
<dbReference type="EMBL" id="CAJFCW020000006">
    <property type="protein sequence ID" value="CAG9126081.1"/>
    <property type="molecule type" value="Genomic_DNA"/>
</dbReference>
<evidence type="ECO:0000313" key="6">
    <source>
        <dbReference type="EMBL" id="CAD5229231.1"/>
    </source>
</evidence>
<dbReference type="InterPro" id="IPR048491">
    <property type="entry name" value="XMAP215_CLASP_TOG"/>
</dbReference>
<dbReference type="GO" id="GO:0007051">
    <property type="term" value="P:spindle organization"/>
    <property type="evidence" value="ECO:0007669"/>
    <property type="project" value="InterPro"/>
</dbReference>
<evidence type="ECO:0000256" key="1">
    <source>
        <dbReference type="ARBA" id="ARBA00004245"/>
    </source>
</evidence>
<dbReference type="SUPFAM" id="SSF48371">
    <property type="entry name" value="ARM repeat"/>
    <property type="match status" value="1"/>
</dbReference>
<dbReference type="InterPro" id="IPR034085">
    <property type="entry name" value="TOG"/>
</dbReference>
<evidence type="ECO:0000259" key="5">
    <source>
        <dbReference type="SMART" id="SM01349"/>
    </source>
</evidence>
<protein>
    <recommendedName>
        <fullName evidence="5">TOG domain-containing protein</fullName>
    </recommendedName>
</protein>
<dbReference type="GO" id="GO:0030951">
    <property type="term" value="P:establishment or maintenance of microtubule cytoskeleton polarity"/>
    <property type="evidence" value="ECO:0007669"/>
    <property type="project" value="InterPro"/>
</dbReference>
<dbReference type="GO" id="GO:0061863">
    <property type="term" value="F:microtubule plus end polymerase"/>
    <property type="evidence" value="ECO:0007669"/>
    <property type="project" value="InterPro"/>
</dbReference>
<dbReference type="GO" id="GO:0005856">
    <property type="term" value="C:cytoskeleton"/>
    <property type="evidence" value="ECO:0007669"/>
    <property type="project" value="UniProtKB-SubCell"/>
</dbReference>
<dbReference type="SMART" id="SM01349">
    <property type="entry name" value="TOG"/>
    <property type="match status" value="2"/>
</dbReference>
<reference evidence="6" key="1">
    <citation type="submission" date="2020-09" db="EMBL/GenBank/DDBJ databases">
        <authorList>
            <person name="Kikuchi T."/>
        </authorList>
    </citation>
    <scope>NUCLEOTIDE SEQUENCE</scope>
    <source>
        <strain evidence="6">SH1</strain>
    </source>
</reference>
<evidence type="ECO:0000256" key="2">
    <source>
        <dbReference type="ARBA" id="ARBA00022490"/>
    </source>
</evidence>
<feature type="domain" description="TOG" evidence="5">
    <location>
        <begin position="287"/>
        <end position="528"/>
    </location>
</feature>
<organism evidence="6 7">
    <name type="scientific">Bursaphelenchus okinawaensis</name>
    <dbReference type="NCBI Taxonomy" id="465554"/>
    <lineage>
        <taxon>Eukaryota</taxon>
        <taxon>Metazoa</taxon>
        <taxon>Ecdysozoa</taxon>
        <taxon>Nematoda</taxon>
        <taxon>Chromadorea</taxon>
        <taxon>Rhabditida</taxon>
        <taxon>Tylenchina</taxon>
        <taxon>Tylenchomorpha</taxon>
        <taxon>Aphelenchoidea</taxon>
        <taxon>Aphelenchoididae</taxon>
        <taxon>Bursaphelenchus</taxon>
    </lineage>
</organism>
<feature type="region of interest" description="Disordered" evidence="4">
    <location>
        <begin position="537"/>
        <end position="585"/>
    </location>
</feature>
<dbReference type="Gene3D" id="1.25.10.10">
    <property type="entry name" value="Leucine-rich Repeat Variant"/>
    <property type="match status" value="2"/>
</dbReference>
<sequence>MDFFAPYDLTKDINDSFYEQLQSKKWLERKEPMDKLIGIIDKNPKLQPNDSEYHRLVDEIVKILSKDNNINVTASAAQFLTRLARGLGKNFEVHAGSVVNACLIRMKEVKPVVKEPCSECLDACYEITTFGNVVEPIKDALVSKAPGTKLASCDFFKRCMLKIDLQTAKKSAAATKEAVDHLCKMALGSDAMCRDAAMQALAAFMRAVGQQASLPLLSSVQGDKLKMAKVEEYYEQFVQEYPPVSAAAAKASEKEAAKPGGKPKAKPIEVVEEPISESNSRSSDATMFLTPYDLTKDISDSFYEELQSKKWLERKEPMDKLIGIIDKNPKLQPNDSEYHRLIDEIVKILSKDNNINVTASAAQLLTRLARGLGKNFEVHAGTVVNACLIRMKEVKPVVKEPCSECLDACYETTTFGNVVEPVKDALVSKAPGTKVAACDFFKRCMLKIDLQTAKKSAAATKEAVDHLCKMALGSDAMCRDAAMQALAAFMRAVGQQASLPLLSSIQGDKLKMAKVEEYYEQFVQEYPTVTSAAAAPAAKAPEKKVVRPGQKPPKAAKTVEAEPIPESRTRTPTPEASREVEESYRPEPAFVETPMVRQSRMAVCQKSEELTDYLNKCAGVPLESFLNLSYKPSSSTLTIKERLDNVQLEKDKSDPKFVLLDALKALNSTDLIVANGGVVDLFGLAQDAIDARLLTPKTEGIIDALGLRLSECAELLDSDPSPTQEKNVEDFLKNASNLLLRFIPQKDIAGNIDFELCNKLLKPLFELWFSENVKSDGKSSIKHVVFQIAESISPNVTLVWLARELLPIVKEAVEVEKETKETDYKQTKPGNQMALMLTTANKAVEVVRGSNVPKKMDLTLIFKSLAPLVEFIVDKSLVSPQSPIKNSIVGMVQRLVQPLMEKAIAAAVQLSMDFPTFSNYVIKCVNAFFNRRVEEFAKKGEQQYVLKLVWLSLEKFKKGDTYEQALDSLYLVYKLMDHDDSFKKTYKADWDECMKHSIFDTVATDMIQKYELALKAHQEFDIHEYVFDTYTEDSTKELYQRVKALCEKLRSSPSIFTDNGLTTGSSNGGDTVKSNFLKDMRRYSSLNKTVTDDNNENTLILFKDGAKATPRREDQNMEHLQADFTKTITKKRRDDANNPTVQLQRQTLDFVTKNN</sequence>
<dbReference type="GO" id="GO:0051010">
    <property type="term" value="F:microtubule plus-end binding"/>
    <property type="evidence" value="ECO:0007669"/>
    <property type="project" value="InterPro"/>
</dbReference>